<dbReference type="InterPro" id="IPR015191">
    <property type="entry name" value="SelB_WHD4"/>
</dbReference>
<evidence type="ECO:0000256" key="7">
    <source>
        <dbReference type="ARBA" id="ARBA00025526"/>
    </source>
</evidence>
<dbReference type="GO" id="GO:0005525">
    <property type="term" value="F:GTP binding"/>
    <property type="evidence" value="ECO:0007669"/>
    <property type="project" value="UniProtKB-KW"/>
</dbReference>
<dbReference type="InterPro" id="IPR004535">
    <property type="entry name" value="Transl_elong_SelB"/>
</dbReference>
<proteinExistence type="predicted"/>
<keyword evidence="10" id="KW-0251">Elongation factor</keyword>
<evidence type="ECO:0000256" key="1">
    <source>
        <dbReference type="ARBA" id="ARBA00004496"/>
    </source>
</evidence>
<evidence type="ECO:0000256" key="4">
    <source>
        <dbReference type="ARBA" id="ARBA00022741"/>
    </source>
</evidence>
<dbReference type="AlphaFoldDB" id="A0A858Q679"/>
<evidence type="ECO:0000256" key="2">
    <source>
        <dbReference type="ARBA" id="ARBA00015953"/>
    </source>
</evidence>
<dbReference type="KEGG" id="metu:GNH96_04840"/>
<dbReference type="Gene3D" id="2.40.30.10">
    <property type="entry name" value="Translation factors"/>
    <property type="match status" value="1"/>
</dbReference>
<dbReference type="GO" id="GO:0005737">
    <property type="term" value="C:cytoplasm"/>
    <property type="evidence" value="ECO:0007669"/>
    <property type="project" value="UniProtKB-SubCell"/>
</dbReference>
<comment type="subcellular location">
    <subcellularLocation>
        <location evidence="1">Cytoplasm</location>
    </subcellularLocation>
</comment>
<dbReference type="GO" id="GO:0001514">
    <property type="term" value="P:selenocysteine incorporation"/>
    <property type="evidence" value="ECO:0007669"/>
    <property type="project" value="InterPro"/>
</dbReference>
<dbReference type="PRINTS" id="PR00315">
    <property type="entry name" value="ELONGATNFCT"/>
</dbReference>
<dbReference type="InterPro" id="IPR036390">
    <property type="entry name" value="WH_DNA-bd_sf"/>
</dbReference>
<evidence type="ECO:0000256" key="3">
    <source>
        <dbReference type="ARBA" id="ARBA00022490"/>
    </source>
</evidence>
<evidence type="ECO:0000313" key="10">
    <source>
        <dbReference type="EMBL" id="QJD29358.1"/>
    </source>
</evidence>
<dbReference type="Pfam" id="PF00009">
    <property type="entry name" value="GTP_EFTU"/>
    <property type="match status" value="1"/>
</dbReference>
<dbReference type="Pfam" id="PF21214">
    <property type="entry name" value="WHD_2nd_SelB_bact"/>
    <property type="match status" value="1"/>
</dbReference>
<dbReference type="PROSITE" id="PS51722">
    <property type="entry name" value="G_TR_2"/>
    <property type="match status" value="1"/>
</dbReference>
<dbReference type="InterPro" id="IPR027417">
    <property type="entry name" value="P-loop_NTPase"/>
</dbReference>
<dbReference type="InterPro" id="IPR009000">
    <property type="entry name" value="Transl_B-barrel_sf"/>
</dbReference>
<dbReference type="CDD" id="cd03696">
    <property type="entry name" value="SelB_II"/>
    <property type="match status" value="1"/>
</dbReference>
<dbReference type="SUPFAM" id="SSF52540">
    <property type="entry name" value="P-loop containing nucleoside triphosphate hydrolases"/>
    <property type="match status" value="1"/>
</dbReference>
<dbReference type="Gene3D" id="3.40.50.300">
    <property type="entry name" value="P-loop containing nucleotide triphosphate hydrolases"/>
    <property type="match status" value="1"/>
</dbReference>
<dbReference type="SUPFAM" id="SSF46785">
    <property type="entry name" value="Winged helix' DNA-binding domain"/>
    <property type="match status" value="3"/>
</dbReference>
<keyword evidence="5" id="KW-0648">Protein biosynthesis</keyword>
<name>A0A858Q679_9GAMM</name>
<evidence type="ECO:0000256" key="6">
    <source>
        <dbReference type="ARBA" id="ARBA00023134"/>
    </source>
</evidence>
<keyword evidence="6" id="KW-0342">GTP-binding</keyword>
<reference evidence="11" key="1">
    <citation type="submission" date="2019-12" db="EMBL/GenBank/DDBJ databases">
        <authorList>
            <person name="Awala S.I."/>
            <person name="Rhee S.K."/>
        </authorList>
    </citation>
    <scope>NUCLEOTIDE SEQUENCE [LARGE SCALE GENOMIC DNA]</scope>
    <source>
        <strain evidence="11">IM1</strain>
    </source>
</reference>
<dbReference type="InterPro" id="IPR048931">
    <property type="entry name" value="WHD_2nd_SelB_bact"/>
</dbReference>
<accession>A0A858Q679</accession>
<protein>
    <recommendedName>
        <fullName evidence="2">Selenocysteine-specific elongation factor</fullName>
    </recommendedName>
    <alternativeName>
        <fullName evidence="8">SelB translation factor</fullName>
    </alternativeName>
</protein>
<dbReference type="SUPFAM" id="SSF50465">
    <property type="entry name" value="EF-Tu/eEF-1alpha/eIF2-gamma C-terminal domain"/>
    <property type="match status" value="1"/>
</dbReference>
<dbReference type="Pfam" id="PF09107">
    <property type="entry name" value="WHD_3rd_SelB"/>
    <property type="match status" value="1"/>
</dbReference>
<dbReference type="CDD" id="cd04171">
    <property type="entry name" value="SelB"/>
    <property type="match status" value="1"/>
</dbReference>
<dbReference type="RefSeq" id="WP_169602647.1">
    <property type="nucleotide sequence ID" value="NZ_CP046565.1"/>
</dbReference>
<dbReference type="Pfam" id="PF09106">
    <property type="entry name" value="WHD_2nd_SelB"/>
    <property type="match status" value="1"/>
</dbReference>
<comment type="function">
    <text evidence="7">Translation factor necessary for the incorporation of selenocysteine into proteins. It probably replaces EF-Tu for the insertion of selenocysteine directed by the UGA codon. SelB binds GTP and GDP.</text>
</comment>
<dbReference type="Pfam" id="PF03144">
    <property type="entry name" value="GTP_EFTU_D2"/>
    <property type="match status" value="1"/>
</dbReference>
<dbReference type="InterPro" id="IPR004161">
    <property type="entry name" value="EFTu-like_2"/>
</dbReference>
<dbReference type="SUPFAM" id="SSF50447">
    <property type="entry name" value="Translation proteins"/>
    <property type="match status" value="1"/>
</dbReference>
<dbReference type="GO" id="GO:0003723">
    <property type="term" value="F:RNA binding"/>
    <property type="evidence" value="ECO:0007669"/>
    <property type="project" value="InterPro"/>
</dbReference>
<evidence type="ECO:0000259" key="9">
    <source>
        <dbReference type="PROSITE" id="PS51722"/>
    </source>
</evidence>
<organism evidence="10 11">
    <name type="scientific">Methylococcus geothermalis</name>
    <dbReference type="NCBI Taxonomy" id="2681310"/>
    <lineage>
        <taxon>Bacteria</taxon>
        <taxon>Pseudomonadati</taxon>
        <taxon>Pseudomonadota</taxon>
        <taxon>Gammaproteobacteria</taxon>
        <taxon>Methylococcales</taxon>
        <taxon>Methylococcaceae</taxon>
        <taxon>Methylococcus</taxon>
    </lineage>
</organism>
<dbReference type="InterPro" id="IPR031157">
    <property type="entry name" value="G_TR_CS"/>
</dbReference>
<gene>
    <name evidence="10" type="primary">selB</name>
    <name evidence="10" type="ORF">GNH96_04840</name>
</gene>
<dbReference type="InterPro" id="IPR015190">
    <property type="entry name" value="Elong_fac_SelB-wing-hlx_typ-2"/>
</dbReference>
<dbReference type="GO" id="GO:0003746">
    <property type="term" value="F:translation elongation factor activity"/>
    <property type="evidence" value="ECO:0007669"/>
    <property type="project" value="UniProtKB-KW"/>
</dbReference>
<dbReference type="Gene3D" id="1.10.10.10">
    <property type="entry name" value="Winged helix-like DNA-binding domain superfamily/Winged helix DNA-binding domain"/>
    <property type="match status" value="3"/>
</dbReference>
<dbReference type="NCBIfam" id="TIGR00475">
    <property type="entry name" value="selB"/>
    <property type="match status" value="1"/>
</dbReference>
<keyword evidence="4" id="KW-0547">Nucleotide-binding</keyword>
<evidence type="ECO:0000256" key="8">
    <source>
        <dbReference type="ARBA" id="ARBA00031615"/>
    </source>
</evidence>
<dbReference type="InterPro" id="IPR050055">
    <property type="entry name" value="EF-Tu_GTPase"/>
</dbReference>
<dbReference type="InterPro" id="IPR000795">
    <property type="entry name" value="T_Tr_GTP-bd_dom"/>
</dbReference>
<evidence type="ECO:0000256" key="5">
    <source>
        <dbReference type="ARBA" id="ARBA00022917"/>
    </source>
</evidence>
<dbReference type="PROSITE" id="PS00301">
    <property type="entry name" value="G_TR_1"/>
    <property type="match status" value="1"/>
</dbReference>
<evidence type="ECO:0000313" key="11">
    <source>
        <dbReference type="Proteomes" id="UP000503004"/>
    </source>
</evidence>
<dbReference type="InterPro" id="IPR009001">
    <property type="entry name" value="Transl_elong_EF1A/Init_IF2_C"/>
</dbReference>
<dbReference type="EMBL" id="CP046565">
    <property type="protein sequence ID" value="QJD29358.1"/>
    <property type="molecule type" value="Genomic_DNA"/>
</dbReference>
<dbReference type="InterPro" id="IPR036388">
    <property type="entry name" value="WH-like_DNA-bd_sf"/>
</dbReference>
<dbReference type="PANTHER" id="PTHR43721:SF22">
    <property type="entry name" value="ELONGATION FACTOR TU, MITOCHONDRIAL"/>
    <property type="match status" value="1"/>
</dbReference>
<dbReference type="CDD" id="cd15491">
    <property type="entry name" value="selB_III"/>
    <property type="match status" value="1"/>
</dbReference>
<dbReference type="InterPro" id="IPR057335">
    <property type="entry name" value="Beta-barrel_SelB"/>
</dbReference>
<keyword evidence="3" id="KW-0963">Cytoplasm</keyword>
<sequence length="634" mass="68299">MIVGTAGHIDHGKTALVKQLTGVDADRLAEEKSRGITIDLGYAYTPLSSGDILGFVDVPGHEKFIHNMLAGATGIDFALLVVAADDGPMPQTVEHLQIIDLLGVAHGAVALTKTDLADAGRIAAARGEIETMLTGTRLAGCPLFEVSAHTGAGVAELRAHLEAAAARLDARLPGGGFRLAVDRSFTVAGIGTVVTGTVFSGKVRAGDHLLVAPSGLKVRIRGIHAQNRPAESGQTGQRCALNLAGVEKHEVQRGDWVLAPALQRPTRRLDVRLRLLGSEARPLRHWTPVHVHLGAFRSAGHVALLEADTLEPGASAWAQLVLDQPTCAVQGDRCILRDAAAQRTLAGGTVLDTQPPARGRRSPQRRAILTAWEQDLPETRLGALLDCAPNGVDLGAFAANANLTAAETDRLCAKLALKKIDGASPLAFSPAHWAALRAEVIAALRQEHQDVPDSLGLNTEQLRLRTAPRMERPAFGALLAELLADGQCRRDGSWWHLPGHELSLAPEDEALWNRLAPRLTAEPFQPPRVRDIARAENLDETAVRRLLMRTARLGRVYRVAHDHYFDRTAVAQLAAIVRQAAGDSPDGAVLAAEFRNRIGTGRKLAIHILEFFDRIGLTRRVKDSHRLRNETLEF</sequence>
<feature type="domain" description="Tr-type G" evidence="9">
    <location>
        <begin position="1"/>
        <end position="169"/>
    </location>
</feature>
<dbReference type="PANTHER" id="PTHR43721">
    <property type="entry name" value="ELONGATION FACTOR TU-RELATED"/>
    <property type="match status" value="1"/>
</dbReference>
<dbReference type="GO" id="GO:0003924">
    <property type="term" value="F:GTPase activity"/>
    <property type="evidence" value="ECO:0007669"/>
    <property type="project" value="InterPro"/>
</dbReference>
<keyword evidence="11" id="KW-1185">Reference proteome</keyword>
<dbReference type="Proteomes" id="UP000503004">
    <property type="component" value="Chromosome"/>
</dbReference>
<dbReference type="Pfam" id="PF25461">
    <property type="entry name" value="Beta-barrel_SelB"/>
    <property type="match status" value="1"/>
</dbReference>